<evidence type="ECO:0000313" key="4">
    <source>
        <dbReference type="EMBL" id="EFD94678.1"/>
    </source>
</evidence>
<dbReference type="Proteomes" id="UP000004018">
    <property type="component" value="Unassembled WGS sequence"/>
</dbReference>
<dbReference type="InterPro" id="IPR048254">
    <property type="entry name" value="CDP_ALCOHOL_P_TRANSF_CS"/>
</dbReference>
<dbReference type="RefSeq" id="WP_007390815.1">
    <property type="nucleotide sequence ID" value="NZ_ADGP01000007.1"/>
</dbReference>
<dbReference type="Proteomes" id="UP000003242">
    <property type="component" value="Unassembled WGS sequence"/>
</dbReference>
<keyword evidence="3" id="KW-0472">Membrane</keyword>
<protein>
    <submittedName>
        <fullName evidence="4">CDP-diacylglycerol-serine O-phosphatidyltransferase</fullName>
    </submittedName>
</protein>
<reference evidence="6" key="1">
    <citation type="submission" date="2009-12" db="EMBL/GenBank/DDBJ databases">
        <title>Sequence of Clostridiales genomosp. BVAB3 str. UPII9-5.</title>
        <authorList>
            <person name="Madupu R."/>
            <person name="Durkin A.S."/>
            <person name="Torralba M."/>
            <person name="Methe B."/>
            <person name="Sutton G.G."/>
            <person name="Strausberg R.L."/>
            <person name="Nelson K.E."/>
        </authorList>
    </citation>
    <scope>NUCLEOTIDE SEQUENCE [LARGE SCALE GENOMIC DNA]</scope>
    <source>
        <strain evidence="6">28L</strain>
    </source>
</reference>
<dbReference type="InterPro" id="IPR043130">
    <property type="entry name" value="CDP-OH_PTrfase_TM_dom"/>
</dbReference>
<gene>
    <name evidence="4" type="ORF">HMPREF0889_0094</name>
    <name evidence="5" type="ORF">HMPREF1039_1592</name>
</gene>
<dbReference type="STRING" id="699218.HMPREF0889_0094"/>
<evidence type="ECO:0000256" key="3">
    <source>
        <dbReference type="SAM" id="Phobius"/>
    </source>
</evidence>
<keyword evidence="1 2" id="KW-0808">Transferase</keyword>
<comment type="caution">
    <text evidence="4">The sequence shown here is derived from an EMBL/GenBank/DDBJ whole genome shotgun (WGS) entry which is preliminary data.</text>
</comment>
<dbReference type="EMBL" id="AFIJ01000014">
    <property type="protein sequence ID" value="EGL41319.1"/>
    <property type="molecule type" value="Genomic_DNA"/>
</dbReference>
<feature type="transmembrane region" description="Helical" evidence="3">
    <location>
        <begin position="90"/>
        <end position="108"/>
    </location>
</feature>
<feature type="transmembrane region" description="Helical" evidence="3">
    <location>
        <begin position="201"/>
        <end position="218"/>
    </location>
</feature>
<dbReference type="Pfam" id="PF01066">
    <property type="entry name" value="CDP-OH_P_transf"/>
    <property type="match status" value="1"/>
</dbReference>
<dbReference type="EMBL" id="ADGP01000007">
    <property type="protein sequence ID" value="EFD94678.1"/>
    <property type="molecule type" value="Genomic_DNA"/>
</dbReference>
<keyword evidence="7" id="KW-1185">Reference proteome</keyword>
<accession>D3LT09</accession>
<comment type="similarity">
    <text evidence="2">Belongs to the CDP-alcohol phosphatidyltransferase class-I family.</text>
</comment>
<keyword evidence="3" id="KW-1133">Transmembrane helix</keyword>
<evidence type="ECO:0000256" key="1">
    <source>
        <dbReference type="ARBA" id="ARBA00022679"/>
    </source>
</evidence>
<dbReference type="InterPro" id="IPR000462">
    <property type="entry name" value="CDP-OH_P_trans"/>
</dbReference>
<name>D3LT09_9FIRM</name>
<evidence type="ECO:0000313" key="5">
    <source>
        <dbReference type="EMBL" id="EGL41319.1"/>
    </source>
</evidence>
<feature type="transmembrane region" description="Helical" evidence="3">
    <location>
        <begin position="175"/>
        <end position="195"/>
    </location>
</feature>
<evidence type="ECO:0000313" key="7">
    <source>
        <dbReference type="Proteomes" id="UP000004018"/>
    </source>
</evidence>
<dbReference type="eggNOG" id="COG1183">
    <property type="taxonomic scope" value="Bacteria"/>
</dbReference>
<dbReference type="PROSITE" id="PS00379">
    <property type="entry name" value="CDP_ALCOHOL_P_TRANSF"/>
    <property type="match status" value="1"/>
</dbReference>
<dbReference type="OrthoDB" id="9777147at2"/>
<dbReference type="GO" id="GO:0016020">
    <property type="term" value="C:membrane"/>
    <property type="evidence" value="ECO:0007669"/>
    <property type="project" value="InterPro"/>
</dbReference>
<dbReference type="AlphaFoldDB" id="D3LT09"/>
<dbReference type="GO" id="GO:0016780">
    <property type="term" value="F:phosphotransferase activity, for other substituted phosphate groups"/>
    <property type="evidence" value="ECO:0007669"/>
    <property type="project" value="InterPro"/>
</dbReference>
<sequence>MKKVIPCLFTSGNLAFGLISMMMTLKGMYMWAGICILLAMVCDACDGRSARALGVAGEFGKELDSLSDVVSFGAAAAFLIYGYALQHLGWWGAIPAVIYAALGGIRLARFNLNTGVVHGYFQGMPIPNGGGLIAMYAISGVHLPEGLIAVLVIALGYHLVSNVHNPDFKGNSPDVLHPVALAGAVIIGILVLVFADWHLFWTMPFFLYIIFGLINTAMNSRKNKGVQ</sequence>
<feature type="transmembrane region" description="Helical" evidence="3">
    <location>
        <begin position="146"/>
        <end position="163"/>
    </location>
</feature>
<keyword evidence="3" id="KW-0812">Transmembrane</keyword>
<evidence type="ECO:0000256" key="2">
    <source>
        <dbReference type="RuleBase" id="RU003750"/>
    </source>
</evidence>
<dbReference type="Gene3D" id="1.20.120.1760">
    <property type="match status" value="1"/>
</dbReference>
<reference evidence="5 7" key="3">
    <citation type="submission" date="2011-04" db="EMBL/GenBank/DDBJ databases">
        <authorList>
            <person name="Harkins D.M."/>
            <person name="Madupu R."/>
            <person name="Durkin A.S."/>
            <person name="Torralba M."/>
            <person name="Methe B."/>
            <person name="Sutton G.G."/>
            <person name="Nelson K.E."/>
        </authorList>
    </citation>
    <scope>NUCLEOTIDE SEQUENCE [LARGE SCALE GENOMIC DNA]</scope>
    <source>
        <strain evidence="5 7">UPII 199-6</strain>
    </source>
</reference>
<reference evidence="4" key="2">
    <citation type="submission" date="2009-12" db="EMBL/GenBank/DDBJ databases">
        <authorList>
            <person name="Madupu R."/>
            <person name="Durkin A.S."/>
            <person name="Torralba M."/>
            <person name="Methe B."/>
            <person name="Sutton G.G."/>
            <person name="Strausberg R.L."/>
            <person name="Nelson K.E."/>
        </authorList>
    </citation>
    <scope>NUCLEOTIDE SEQUENCE</scope>
    <source>
        <strain evidence="4">28L</strain>
    </source>
</reference>
<evidence type="ECO:0000313" key="6">
    <source>
        <dbReference type="Proteomes" id="UP000003242"/>
    </source>
</evidence>
<proteinExistence type="inferred from homology"/>
<organism evidence="4 6">
    <name type="scientific">Megasphaera lornae</name>
    <dbReference type="NCBI Taxonomy" id="1000568"/>
    <lineage>
        <taxon>Bacteria</taxon>
        <taxon>Bacillati</taxon>
        <taxon>Bacillota</taxon>
        <taxon>Negativicutes</taxon>
        <taxon>Veillonellales</taxon>
        <taxon>Veillonellaceae</taxon>
        <taxon>Megasphaera</taxon>
    </lineage>
</organism>
<dbReference type="GO" id="GO:0008654">
    <property type="term" value="P:phospholipid biosynthetic process"/>
    <property type="evidence" value="ECO:0007669"/>
    <property type="project" value="InterPro"/>
</dbReference>